<sequence>MAIIATTVPPLTCYIAAGSFARGRTDNQGPINRKGHVICNKPLPSSRKNDET</sequence>
<name>A0A1G4BIB3_9PEZI</name>
<dbReference type="EMBL" id="MJBS01000022">
    <property type="protein sequence ID" value="OHF01125.1"/>
    <property type="molecule type" value="Genomic_DNA"/>
</dbReference>
<dbReference type="RefSeq" id="XP_022478267.1">
    <property type="nucleotide sequence ID" value="XM_022615341.1"/>
</dbReference>
<evidence type="ECO:0000256" key="1">
    <source>
        <dbReference type="SAM" id="MobiDB-lite"/>
    </source>
</evidence>
<dbReference type="Proteomes" id="UP000176998">
    <property type="component" value="Unassembled WGS sequence"/>
</dbReference>
<keyword evidence="3" id="KW-1185">Reference proteome</keyword>
<organism evidence="2 3">
    <name type="scientific">Colletotrichum orchidophilum</name>
    <dbReference type="NCBI Taxonomy" id="1209926"/>
    <lineage>
        <taxon>Eukaryota</taxon>
        <taxon>Fungi</taxon>
        <taxon>Dikarya</taxon>
        <taxon>Ascomycota</taxon>
        <taxon>Pezizomycotina</taxon>
        <taxon>Sordariomycetes</taxon>
        <taxon>Hypocreomycetidae</taxon>
        <taxon>Glomerellales</taxon>
        <taxon>Glomerellaceae</taxon>
        <taxon>Colletotrichum</taxon>
    </lineage>
</organism>
<gene>
    <name evidence="2" type="ORF">CORC01_03692</name>
</gene>
<feature type="region of interest" description="Disordered" evidence="1">
    <location>
        <begin position="24"/>
        <end position="52"/>
    </location>
</feature>
<protein>
    <submittedName>
        <fullName evidence="2">Uncharacterized protein</fullName>
    </submittedName>
</protein>
<evidence type="ECO:0000313" key="2">
    <source>
        <dbReference type="EMBL" id="OHF01125.1"/>
    </source>
</evidence>
<comment type="caution">
    <text evidence="2">The sequence shown here is derived from an EMBL/GenBank/DDBJ whole genome shotgun (WGS) entry which is preliminary data.</text>
</comment>
<evidence type="ECO:0000313" key="3">
    <source>
        <dbReference type="Proteomes" id="UP000176998"/>
    </source>
</evidence>
<dbReference type="GeneID" id="34556851"/>
<reference evidence="2 3" key="1">
    <citation type="submission" date="2016-09" db="EMBL/GenBank/DDBJ databases">
        <authorList>
            <person name="Capua I."/>
            <person name="De Benedictis P."/>
            <person name="Joannis T."/>
            <person name="Lombin L.H."/>
            <person name="Cattoli G."/>
        </authorList>
    </citation>
    <scope>NUCLEOTIDE SEQUENCE [LARGE SCALE GENOMIC DNA]</scope>
    <source>
        <strain evidence="2 3">IMI 309357</strain>
    </source>
</reference>
<accession>A0A1G4BIB3</accession>
<proteinExistence type="predicted"/>
<dbReference type="AlphaFoldDB" id="A0A1G4BIB3"/>